<accession>A0A2T2YI24</accession>
<evidence type="ECO:0000256" key="2">
    <source>
        <dbReference type="ARBA" id="ARBA00023295"/>
    </source>
</evidence>
<gene>
    <name evidence="6" type="ORF">AHMF7605_17385</name>
</gene>
<feature type="chain" id="PRO_5015648396" evidence="4">
    <location>
        <begin position="24"/>
        <end position="343"/>
    </location>
</feature>
<evidence type="ECO:0000256" key="3">
    <source>
        <dbReference type="RuleBase" id="RU361153"/>
    </source>
</evidence>
<reference evidence="6 7" key="1">
    <citation type="submission" date="2018-03" db="EMBL/GenBank/DDBJ databases">
        <title>Adhaeribacter sp. HMF7605 Genome sequencing and assembly.</title>
        <authorList>
            <person name="Kang H."/>
            <person name="Kang J."/>
            <person name="Cha I."/>
            <person name="Kim H."/>
            <person name="Joh K."/>
        </authorList>
    </citation>
    <scope>NUCLEOTIDE SEQUENCE [LARGE SCALE GENOMIC DNA]</scope>
    <source>
        <strain evidence="6 7">HMF7605</strain>
    </source>
</reference>
<dbReference type="PROSITE" id="PS00659">
    <property type="entry name" value="GLYCOSYL_HYDROL_F5"/>
    <property type="match status" value="1"/>
</dbReference>
<evidence type="ECO:0000256" key="1">
    <source>
        <dbReference type="ARBA" id="ARBA00022801"/>
    </source>
</evidence>
<dbReference type="SUPFAM" id="SSF51445">
    <property type="entry name" value="(Trans)glycosidases"/>
    <property type="match status" value="1"/>
</dbReference>
<dbReference type="PANTHER" id="PTHR34142">
    <property type="entry name" value="ENDO-BETA-1,4-GLUCANASE A"/>
    <property type="match status" value="1"/>
</dbReference>
<dbReference type="RefSeq" id="WP_106931330.1">
    <property type="nucleotide sequence ID" value="NZ_PYFT01000001.1"/>
</dbReference>
<name>A0A2T2YI24_9BACT</name>
<evidence type="ECO:0000313" key="6">
    <source>
        <dbReference type="EMBL" id="PSR55152.1"/>
    </source>
</evidence>
<evidence type="ECO:0000313" key="7">
    <source>
        <dbReference type="Proteomes" id="UP000240357"/>
    </source>
</evidence>
<dbReference type="OrthoDB" id="154460at2"/>
<keyword evidence="7" id="KW-1185">Reference proteome</keyword>
<keyword evidence="1 3" id="KW-0378">Hydrolase</keyword>
<dbReference type="PANTHER" id="PTHR34142:SF1">
    <property type="entry name" value="GLYCOSIDE HYDROLASE FAMILY 5 DOMAIN-CONTAINING PROTEIN"/>
    <property type="match status" value="1"/>
</dbReference>
<dbReference type="AlphaFoldDB" id="A0A2T2YI24"/>
<keyword evidence="2 3" id="KW-0326">Glycosidase</keyword>
<proteinExistence type="inferred from homology"/>
<feature type="domain" description="Glycoside hydrolase family 5" evidence="5">
    <location>
        <begin position="61"/>
        <end position="304"/>
    </location>
</feature>
<dbReference type="GO" id="GO:0000272">
    <property type="term" value="P:polysaccharide catabolic process"/>
    <property type="evidence" value="ECO:0007669"/>
    <property type="project" value="InterPro"/>
</dbReference>
<dbReference type="InterPro" id="IPR018087">
    <property type="entry name" value="Glyco_hydro_5_CS"/>
</dbReference>
<dbReference type="Proteomes" id="UP000240357">
    <property type="component" value="Unassembled WGS sequence"/>
</dbReference>
<comment type="caution">
    <text evidence="6">The sequence shown here is derived from an EMBL/GenBank/DDBJ whole genome shotgun (WGS) entry which is preliminary data.</text>
</comment>
<organism evidence="6 7">
    <name type="scientific">Adhaeribacter arboris</name>
    <dbReference type="NCBI Taxonomy" id="2072846"/>
    <lineage>
        <taxon>Bacteria</taxon>
        <taxon>Pseudomonadati</taxon>
        <taxon>Bacteroidota</taxon>
        <taxon>Cytophagia</taxon>
        <taxon>Cytophagales</taxon>
        <taxon>Hymenobacteraceae</taxon>
        <taxon>Adhaeribacter</taxon>
    </lineage>
</organism>
<dbReference type="InterPro" id="IPR001547">
    <property type="entry name" value="Glyco_hydro_5"/>
</dbReference>
<protein>
    <submittedName>
        <fullName evidence="6">Glycoside hydrolase</fullName>
    </submittedName>
</protein>
<evidence type="ECO:0000259" key="5">
    <source>
        <dbReference type="Pfam" id="PF00150"/>
    </source>
</evidence>
<feature type="signal peptide" evidence="4">
    <location>
        <begin position="1"/>
        <end position="23"/>
    </location>
</feature>
<comment type="similarity">
    <text evidence="3">Belongs to the glycosyl hydrolase 5 (cellulase A) family.</text>
</comment>
<dbReference type="GO" id="GO:0004553">
    <property type="term" value="F:hydrolase activity, hydrolyzing O-glycosyl compounds"/>
    <property type="evidence" value="ECO:0007669"/>
    <property type="project" value="InterPro"/>
</dbReference>
<sequence length="343" mass="38877">MRKKYNYLLVAFFFLLWSCQSKEPTATAKPNLPANPPTDVVTVTNAVAQFGQLRVQGNRIVDKNGSPVQLRGMSFFWSQWIGKYYTPEAVKWLKDDWRCTVVRAAMAVDYEGYLQNPEAEKQKVTTVVDAAIEQGLYVIIDWHDHEAEKHTEQAKAFFTEMAQRYGDKPNVIYEIFNEPLDVSWSGVIKPYSEIIINAIRQHDPDNLVICGTRNWSQQVEEAANDPIKQPNVAYTLHFYAATHKQWLRDAAARALNKGIALMVTEYGTCEASGNGVLDQTETKAWWKFMDDNKISWCNWSLADKEETSAALKPGAKSTGGWADAEISPSGLFVREELRAKNPK</sequence>
<evidence type="ECO:0000256" key="4">
    <source>
        <dbReference type="SAM" id="SignalP"/>
    </source>
</evidence>
<keyword evidence="4" id="KW-0732">Signal</keyword>
<dbReference type="Pfam" id="PF00150">
    <property type="entry name" value="Cellulase"/>
    <property type="match status" value="1"/>
</dbReference>
<dbReference type="InterPro" id="IPR017853">
    <property type="entry name" value="GH"/>
</dbReference>
<dbReference type="Gene3D" id="3.20.20.80">
    <property type="entry name" value="Glycosidases"/>
    <property type="match status" value="1"/>
</dbReference>
<dbReference type="EMBL" id="PYFT01000001">
    <property type="protein sequence ID" value="PSR55152.1"/>
    <property type="molecule type" value="Genomic_DNA"/>
</dbReference>